<organism evidence="1 2">
    <name type="scientific">Cercophora newfieldiana</name>
    <dbReference type="NCBI Taxonomy" id="92897"/>
    <lineage>
        <taxon>Eukaryota</taxon>
        <taxon>Fungi</taxon>
        <taxon>Dikarya</taxon>
        <taxon>Ascomycota</taxon>
        <taxon>Pezizomycotina</taxon>
        <taxon>Sordariomycetes</taxon>
        <taxon>Sordariomycetidae</taxon>
        <taxon>Sordariales</taxon>
        <taxon>Lasiosphaeriaceae</taxon>
        <taxon>Cercophora</taxon>
    </lineage>
</organism>
<proteinExistence type="predicted"/>
<dbReference type="AlphaFoldDB" id="A0AA39XY33"/>
<keyword evidence="2" id="KW-1185">Reference proteome</keyword>
<evidence type="ECO:0000313" key="2">
    <source>
        <dbReference type="Proteomes" id="UP001174936"/>
    </source>
</evidence>
<dbReference type="EMBL" id="JAULSV010000006">
    <property type="protein sequence ID" value="KAK0641890.1"/>
    <property type="molecule type" value="Genomic_DNA"/>
</dbReference>
<sequence>MLCKKCLQSWVTRVRHERMGHAVHAENILNFSCPICRTVFDGYGCKALSAQHMMALGAVDLPTHDDVIDTWETLFEDLREDSQTLFEALRIVLEGVKLTVAEGGEKAERECKLCAEEPEEVEEEQNGWGQNFGGGFGGGGGYAGFDDEDDEEDMRSHMGDPFHDQFISDEALWGSPNFTQLPSSGAEDEHASNGHSRMGRVRWGEVRQFVDNIVRGITPTGAREVTCHRCQIPIITFSPMDSSPSYEFASPLDSMTFRGVVLPCGDMFCVECWQDAPLANKCPSCDFVLEFNGCGCPIQAARIPMSGDHVALLNMPRTIPEGNTRLDDPLVMCKHCWLVFAEGVVRTVMDAVASPPDNHAAYALAPVNDLVDFRAQLVQFTKVFVHPDGVAGWNCQGRDCELSRKVFYVAIDIAPMRRPLRVMVRRSQEGANTIEPLFNDDPLMEWKLLPREP</sequence>
<dbReference type="Proteomes" id="UP001174936">
    <property type="component" value="Unassembled WGS sequence"/>
</dbReference>
<protein>
    <submittedName>
        <fullName evidence="1">Uncharacterized protein</fullName>
    </submittedName>
</protein>
<gene>
    <name evidence="1" type="ORF">B0T16DRAFT_420698</name>
</gene>
<comment type="caution">
    <text evidence="1">The sequence shown here is derived from an EMBL/GenBank/DDBJ whole genome shotgun (WGS) entry which is preliminary data.</text>
</comment>
<evidence type="ECO:0000313" key="1">
    <source>
        <dbReference type="EMBL" id="KAK0641890.1"/>
    </source>
</evidence>
<accession>A0AA39XY33</accession>
<reference evidence="1" key="1">
    <citation type="submission" date="2023-06" db="EMBL/GenBank/DDBJ databases">
        <title>Genome-scale phylogeny and comparative genomics of the fungal order Sordariales.</title>
        <authorList>
            <consortium name="Lawrence Berkeley National Laboratory"/>
            <person name="Hensen N."/>
            <person name="Bonometti L."/>
            <person name="Westerberg I."/>
            <person name="Brannstrom I.O."/>
            <person name="Guillou S."/>
            <person name="Cros-Aarteil S."/>
            <person name="Calhoun S."/>
            <person name="Haridas S."/>
            <person name="Kuo A."/>
            <person name="Mondo S."/>
            <person name="Pangilinan J."/>
            <person name="Riley R."/>
            <person name="Labutti K."/>
            <person name="Andreopoulos B."/>
            <person name="Lipzen A."/>
            <person name="Chen C."/>
            <person name="Yanf M."/>
            <person name="Daum C."/>
            <person name="Ng V."/>
            <person name="Clum A."/>
            <person name="Steindorff A."/>
            <person name="Ohm R."/>
            <person name="Martin F."/>
            <person name="Silar P."/>
            <person name="Natvig D."/>
            <person name="Lalanne C."/>
            <person name="Gautier V."/>
            <person name="Ament-Velasquez S.L."/>
            <person name="Kruys A."/>
            <person name="Hutchinson M.I."/>
            <person name="Powell A.J."/>
            <person name="Barry K."/>
            <person name="Miller A.N."/>
            <person name="Grigoriev I.V."/>
            <person name="Debuchy R."/>
            <person name="Gladieux P."/>
            <person name="Thoren M.H."/>
            <person name="Johannesson H."/>
        </authorList>
    </citation>
    <scope>NUCLEOTIDE SEQUENCE</scope>
    <source>
        <strain evidence="1">SMH2532-1</strain>
    </source>
</reference>
<name>A0AA39XY33_9PEZI</name>